<evidence type="ECO:0000313" key="2">
    <source>
        <dbReference type="EMBL" id="KRK40063.1"/>
    </source>
</evidence>
<dbReference type="SUPFAM" id="SSF52540">
    <property type="entry name" value="P-loop containing nucleoside triphosphate hydrolases"/>
    <property type="match status" value="1"/>
</dbReference>
<accession>A0A0R1H0Z2</accession>
<proteinExistence type="predicted"/>
<dbReference type="AlphaFoldDB" id="A0A0R1H0Z2"/>
<dbReference type="PATRIC" id="fig|1423726.3.peg.1610"/>
<dbReference type="UniPathway" id="UPA00241">
    <property type="reaction ID" value="UER00352"/>
</dbReference>
<organism evidence="2 3">
    <name type="scientific">Loigolactobacillus bifermentans DSM 20003</name>
    <dbReference type="NCBI Taxonomy" id="1423726"/>
    <lineage>
        <taxon>Bacteria</taxon>
        <taxon>Bacillati</taxon>
        <taxon>Bacillota</taxon>
        <taxon>Bacilli</taxon>
        <taxon>Lactobacillales</taxon>
        <taxon>Lactobacillaceae</taxon>
        <taxon>Loigolactobacillus</taxon>
    </lineage>
</organism>
<dbReference type="PANTHER" id="PTHR10285">
    <property type="entry name" value="URIDINE KINASE"/>
    <property type="match status" value="1"/>
</dbReference>
<comment type="caution">
    <text evidence="2">The sequence shown here is derived from an EMBL/GenBank/DDBJ whole genome shotgun (WGS) entry which is preliminary data.</text>
</comment>
<dbReference type="InterPro" id="IPR006083">
    <property type="entry name" value="PRK/URK"/>
</dbReference>
<dbReference type="GO" id="GO:0005524">
    <property type="term" value="F:ATP binding"/>
    <property type="evidence" value="ECO:0007669"/>
    <property type="project" value="InterPro"/>
</dbReference>
<keyword evidence="3" id="KW-1185">Reference proteome</keyword>
<evidence type="ECO:0000259" key="1">
    <source>
        <dbReference type="Pfam" id="PF00485"/>
    </source>
</evidence>
<reference evidence="2 3" key="1">
    <citation type="journal article" date="2015" name="Genome Announc.">
        <title>Expanding the biotechnology potential of lactobacilli through comparative genomics of 213 strains and associated genera.</title>
        <authorList>
            <person name="Sun Z."/>
            <person name="Harris H.M."/>
            <person name="McCann A."/>
            <person name="Guo C."/>
            <person name="Argimon S."/>
            <person name="Zhang W."/>
            <person name="Yang X."/>
            <person name="Jeffery I.B."/>
            <person name="Cooney J.C."/>
            <person name="Kagawa T.F."/>
            <person name="Liu W."/>
            <person name="Song Y."/>
            <person name="Salvetti E."/>
            <person name="Wrobel A."/>
            <person name="Rasinkangas P."/>
            <person name="Parkhill J."/>
            <person name="Rea M.C."/>
            <person name="O'Sullivan O."/>
            <person name="Ritari J."/>
            <person name="Douillard F.P."/>
            <person name="Paul Ross R."/>
            <person name="Yang R."/>
            <person name="Briner A.E."/>
            <person name="Felis G.E."/>
            <person name="de Vos W.M."/>
            <person name="Barrangou R."/>
            <person name="Klaenhammer T.R."/>
            <person name="Caufield P.W."/>
            <person name="Cui Y."/>
            <person name="Zhang H."/>
            <person name="O'Toole P.W."/>
        </authorList>
    </citation>
    <scope>NUCLEOTIDE SEQUENCE [LARGE SCALE GENOMIC DNA]</scope>
    <source>
        <strain evidence="2 3">DSM 20003</strain>
    </source>
</reference>
<dbReference type="GO" id="GO:0015937">
    <property type="term" value="P:coenzyme A biosynthetic process"/>
    <property type="evidence" value="ECO:0007669"/>
    <property type="project" value="UniProtKB-UniPathway"/>
</dbReference>
<gene>
    <name evidence="2" type="ORF">FC07_GL001553</name>
</gene>
<dbReference type="GO" id="GO:0016301">
    <property type="term" value="F:kinase activity"/>
    <property type="evidence" value="ECO:0007669"/>
    <property type="project" value="InterPro"/>
</dbReference>
<dbReference type="InterPro" id="IPR027417">
    <property type="entry name" value="P-loop_NTPase"/>
</dbReference>
<protein>
    <recommendedName>
        <fullName evidence="1">Phosphoribulokinase/uridine kinase domain-containing protein</fullName>
    </recommendedName>
</protein>
<evidence type="ECO:0000313" key="3">
    <source>
        <dbReference type="Proteomes" id="UP000051461"/>
    </source>
</evidence>
<name>A0A0R1H0Z2_9LACO</name>
<dbReference type="Pfam" id="PF00485">
    <property type="entry name" value="PRK"/>
    <property type="match status" value="1"/>
</dbReference>
<dbReference type="EMBL" id="AZDA01000024">
    <property type="protein sequence ID" value="KRK40063.1"/>
    <property type="molecule type" value="Genomic_DNA"/>
</dbReference>
<dbReference type="Gene3D" id="3.40.50.300">
    <property type="entry name" value="P-loop containing nucleotide triphosphate hydrolases"/>
    <property type="match status" value="1"/>
</dbReference>
<dbReference type="STRING" id="1423726.FC07_GL001553"/>
<dbReference type="Proteomes" id="UP000051461">
    <property type="component" value="Unassembled WGS sequence"/>
</dbReference>
<feature type="domain" description="Phosphoribulokinase/uridine kinase" evidence="1">
    <location>
        <begin position="19"/>
        <end position="171"/>
    </location>
</feature>
<sequence>MMAQIKQRLGYRTTKRPIIVSITGNVASGKSTFAHQLKLMLKHNLSNHQVESVSTDSFLYSNQQLRKLQLLHKKGFPESYDYQRILAFNHALARHETVNLYEYDHTVNDLTSHIQCFSTPDVLIVEGLIALRQDLFNEIDYGIFLNVDLIDNFDWYFSRTLNVRALKATDVQKIIGKIYDNWLNINLVNYLNNVIPLRKHAQIQIYLDHNHHIKT</sequence>